<comment type="caution">
    <text evidence="2">The sequence shown here is derived from an EMBL/GenBank/DDBJ whole genome shotgun (WGS) entry which is preliminary data.</text>
</comment>
<dbReference type="Gene3D" id="3.40.50.10610">
    <property type="entry name" value="ABC-type transport auxiliary lipoprotein component"/>
    <property type="match status" value="1"/>
</dbReference>
<dbReference type="PROSITE" id="PS51257">
    <property type="entry name" value="PROKAR_LIPOPROTEIN"/>
    <property type="match status" value="1"/>
</dbReference>
<dbReference type="Pfam" id="PF03886">
    <property type="entry name" value="ABC_trans_aux"/>
    <property type="match status" value="1"/>
</dbReference>
<proteinExistence type="predicted"/>
<feature type="domain" description="ABC-type transport auxiliary lipoprotein component" evidence="1">
    <location>
        <begin position="39"/>
        <end position="193"/>
    </location>
</feature>
<sequence>MITKATLGLRFSAIVACLAISSCGPLISFGDEGPIASLYTLQYPHAMPITETEGPLVYVASPEMAGRLDSENIVVVLPDKEITSLEGAKWSDHLSDLLRDYITQSLAVQAPATLLGQSTLDVKADCRLGVKVWSMELAPGSTAQDDHVQVSIQLLLLRLADNRLIGQKLFNSSKELKNNGNTSVMEAFNDAMFDISNDYGVWFKEKLPACNSQR</sequence>
<evidence type="ECO:0000313" key="3">
    <source>
        <dbReference type="Proteomes" id="UP001595444"/>
    </source>
</evidence>
<organism evidence="2 3">
    <name type="scientific">Kordiimonas pumila</name>
    <dbReference type="NCBI Taxonomy" id="2161677"/>
    <lineage>
        <taxon>Bacteria</taxon>
        <taxon>Pseudomonadati</taxon>
        <taxon>Pseudomonadota</taxon>
        <taxon>Alphaproteobacteria</taxon>
        <taxon>Kordiimonadales</taxon>
        <taxon>Kordiimonadaceae</taxon>
        <taxon>Kordiimonas</taxon>
    </lineage>
</organism>
<dbReference type="InterPro" id="IPR005586">
    <property type="entry name" value="ABC_trans_aux"/>
</dbReference>
<name>A0ABV7D1G4_9PROT</name>
<accession>A0ABV7D1G4</accession>
<reference evidence="3" key="1">
    <citation type="journal article" date="2019" name="Int. J. Syst. Evol. Microbiol.">
        <title>The Global Catalogue of Microorganisms (GCM) 10K type strain sequencing project: providing services to taxonomists for standard genome sequencing and annotation.</title>
        <authorList>
            <consortium name="The Broad Institute Genomics Platform"/>
            <consortium name="The Broad Institute Genome Sequencing Center for Infectious Disease"/>
            <person name="Wu L."/>
            <person name="Ma J."/>
        </authorList>
    </citation>
    <scope>NUCLEOTIDE SEQUENCE [LARGE SCALE GENOMIC DNA]</scope>
    <source>
        <strain evidence="3">KCTC 62164</strain>
    </source>
</reference>
<dbReference type="RefSeq" id="WP_194214828.1">
    <property type="nucleotide sequence ID" value="NZ_CP061205.1"/>
</dbReference>
<evidence type="ECO:0000259" key="1">
    <source>
        <dbReference type="Pfam" id="PF03886"/>
    </source>
</evidence>
<protein>
    <submittedName>
        <fullName evidence="2">ABC-type transport auxiliary lipoprotein family protein</fullName>
    </submittedName>
</protein>
<keyword evidence="2" id="KW-0449">Lipoprotein</keyword>
<dbReference type="Proteomes" id="UP001595444">
    <property type="component" value="Unassembled WGS sequence"/>
</dbReference>
<keyword evidence="3" id="KW-1185">Reference proteome</keyword>
<dbReference type="EMBL" id="JBHRSL010000001">
    <property type="protein sequence ID" value="MFC3050442.1"/>
    <property type="molecule type" value="Genomic_DNA"/>
</dbReference>
<evidence type="ECO:0000313" key="2">
    <source>
        <dbReference type="EMBL" id="MFC3050442.1"/>
    </source>
</evidence>
<gene>
    <name evidence="2" type="ORF">ACFOKA_00840</name>
</gene>
<dbReference type="SUPFAM" id="SSF159594">
    <property type="entry name" value="XCC0632-like"/>
    <property type="match status" value="1"/>
</dbReference>